<dbReference type="Proteomes" id="UP001162162">
    <property type="component" value="Unassembled WGS sequence"/>
</dbReference>
<comment type="caution">
    <text evidence="8">The sequence shown here is derived from an EMBL/GenBank/DDBJ whole genome shotgun (WGS) entry which is preliminary data.</text>
</comment>
<dbReference type="GO" id="GO:1902600">
    <property type="term" value="P:proton transmembrane transport"/>
    <property type="evidence" value="ECO:0007669"/>
    <property type="project" value="InterPro"/>
</dbReference>
<protein>
    <recommendedName>
        <fullName evidence="7">Cation/H+ exchanger transmembrane domain-containing protein</fullName>
    </recommendedName>
</protein>
<feature type="transmembrane region" description="Helical" evidence="6">
    <location>
        <begin position="451"/>
        <end position="474"/>
    </location>
</feature>
<comment type="similarity">
    <text evidence="2">Belongs to the monovalent cation:proton antiporter 1 (CPA1) transporter (TC 2.A.36) family.</text>
</comment>
<sequence length="521" mass="56823">MSSRSWFYNFCMKCQAKDDGKPSWEPNFWQKICPHPFFPTYRQFSRILALILIGLLSWCSLYTIVGETAGPPDGTLFQLIVLSICAYFGGWLMSLTTFPALVGMLFTGILLQNINAIDIDEHFTEISKELGHIALVIILIRAGLDLDSEALHKLKYTVLKLSLIPWIIEAAAVMIMSKYLLNMSWEYSILLGSIIAAVAPAVLVPCLFRLRAKGYGVAKGIPTLVIAVASIDDATSVAIFGIIKSIMFSDSSAVSNSIFGTLSIVGGIVFGVLWGILCNYLPERNDPFTTPFRILLLLTGGMAAVFGSEYIGYGGAGPLGCVTAAFVAMACWSKHGWEVDDNPAATAFEILWMIIQPILFGVTGAKIKFSELDGSVVGISVGILITCVVIRILFTVVVGIGCKLNLKEKVCVSIAWMCKGIVQAALGPVALTMVDQGTEEYDYAEKILTTSVLSIIITAPTGALLTTLLGPHLLTKGHNLLSLQEVRKRKKSRLSLRDLSIADEEEFNPHKMDQIREDYTA</sequence>
<dbReference type="InterPro" id="IPR051843">
    <property type="entry name" value="CPA1_transporter"/>
</dbReference>
<feature type="transmembrane region" description="Helical" evidence="6">
    <location>
        <begin position="163"/>
        <end position="181"/>
    </location>
</feature>
<evidence type="ECO:0000313" key="9">
    <source>
        <dbReference type="Proteomes" id="UP001162162"/>
    </source>
</evidence>
<keyword evidence="9" id="KW-1185">Reference proteome</keyword>
<reference evidence="8" key="1">
    <citation type="journal article" date="2023" name="Insect Mol. Biol.">
        <title>Genome sequencing provides insights into the evolution of gene families encoding plant cell wall-degrading enzymes in longhorned beetles.</title>
        <authorList>
            <person name="Shin N.R."/>
            <person name="Okamura Y."/>
            <person name="Kirsch R."/>
            <person name="Pauchet Y."/>
        </authorList>
    </citation>
    <scope>NUCLEOTIDE SEQUENCE</scope>
    <source>
        <strain evidence="8">AMC_N1</strain>
    </source>
</reference>
<feature type="transmembrane region" description="Helical" evidence="6">
    <location>
        <begin position="47"/>
        <end position="65"/>
    </location>
</feature>
<feature type="transmembrane region" description="Helical" evidence="6">
    <location>
        <begin position="258"/>
        <end position="278"/>
    </location>
</feature>
<organism evidence="8 9">
    <name type="scientific">Aromia moschata</name>
    <dbReference type="NCBI Taxonomy" id="1265417"/>
    <lineage>
        <taxon>Eukaryota</taxon>
        <taxon>Metazoa</taxon>
        <taxon>Ecdysozoa</taxon>
        <taxon>Arthropoda</taxon>
        <taxon>Hexapoda</taxon>
        <taxon>Insecta</taxon>
        <taxon>Pterygota</taxon>
        <taxon>Neoptera</taxon>
        <taxon>Endopterygota</taxon>
        <taxon>Coleoptera</taxon>
        <taxon>Polyphaga</taxon>
        <taxon>Cucujiformia</taxon>
        <taxon>Chrysomeloidea</taxon>
        <taxon>Cerambycidae</taxon>
        <taxon>Cerambycinae</taxon>
        <taxon>Callichromatini</taxon>
        <taxon>Aromia</taxon>
    </lineage>
</organism>
<keyword evidence="5 6" id="KW-0472">Membrane</keyword>
<proteinExistence type="inferred from homology"/>
<dbReference type="PANTHER" id="PTHR31102:SF1">
    <property type="entry name" value="CATION_H+ EXCHANGER DOMAIN-CONTAINING PROTEIN"/>
    <property type="match status" value="1"/>
</dbReference>
<feature type="transmembrane region" description="Helical" evidence="6">
    <location>
        <begin position="377"/>
        <end position="398"/>
    </location>
</feature>
<dbReference type="AlphaFoldDB" id="A0AAV8YG51"/>
<dbReference type="GO" id="GO:0015297">
    <property type="term" value="F:antiporter activity"/>
    <property type="evidence" value="ECO:0007669"/>
    <property type="project" value="InterPro"/>
</dbReference>
<feature type="transmembrane region" description="Helical" evidence="6">
    <location>
        <begin position="290"/>
        <end position="307"/>
    </location>
</feature>
<dbReference type="Pfam" id="PF00999">
    <property type="entry name" value="Na_H_Exchanger"/>
    <property type="match status" value="1"/>
</dbReference>
<accession>A0AAV8YG51</accession>
<name>A0AAV8YG51_9CUCU</name>
<dbReference type="Gene3D" id="1.20.1530.20">
    <property type="match status" value="1"/>
</dbReference>
<dbReference type="InterPro" id="IPR006153">
    <property type="entry name" value="Cation/H_exchanger_TM"/>
</dbReference>
<gene>
    <name evidence="8" type="ORF">NQ318_019008</name>
</gene>
<evidence type="ECO:0000256" key="4">
    <source>
        <dbReference type="ARBA" id="ARBA00022989"/>
    </source>
</evidence>
<keyword evidence="3 6" id="KW-0812">Transmembrane</keyword>
<dbReference type="PANTHER" id="PTHR31102">
    <property type="match status" value="1"/>
</dbReference>
<evidence type="ECO:0000313" key="8">
    <source>
        <dbReference type="EMBL" id="KAJ8949778.1"/>
    </source>
</evidence>
<feature type="transmembrane region" description="Helical" evidence="6">
    <location>
        <begin position="187"/>
        <end position="208"/>
    </location>
</feature>
<dbReference type="EMBL" id="JAPWTK010000110">
    <property type="protein sequence ID" value="KAJ8949778.1"/>
    <property type="molecule type" value="Genomic_DNA"/>
</dbReference>
<comment type="subcellular location">
    <subcellularLocation>
        <location evidence="1">Membrane</location>
        <topology evidence="1">Multi-pass membrane protein</topology>
    </subcellularLocation>
</comment>
<evidence type="ECO:0000256" key="5">
    <source>
        <dbReference type="ARBA" id="ARBA00023136"/>
    </source>
</evidence>
<evidence type="ECO:0000256" key="6">
    <source>
        <dbReference type="SAM" id="Phobius"/>
    </source>
</evidence>
<feature type="domain" description="Cation/H+ exchanger transmembrane" evidence="7">
    <location>
        <begin position="86"/>
        <end position="460"/>
    </location>
</feature>
<feature type="transmembrane region" description="Helical" evidence="6">
    <location>
        <begin position="410"/>
        <end position="431"/>
    </location>
</feature>
<keyword evidence="4 6" id="KW-1133">Transmembrane helix</keyword>
<feature type="transmembrane region" description="Helical" evidence="6">
    <location>
        <begin position="220"/>
        <end position="243"/>
    </location>
</feature>
<evidence type="ECO:0000259" key="7">
    <source>
        <dbReference type="Pfam" id="PF00999"/>
    </source>
</evidence>
<dbReference type="GO" id="GO:0016020">
    <property type="term" value="C:membrane"/>
    <property type="evidence" value="ECO:0007669"/>
    <property type="project" value="UniProtKB-SubCell"/>
</dbReference>
<evidence type="ECO:0000256" key="3">
    <source>
        <dbReference type="ARBA" id="ARBA00022692"/>
    </source>
</evidence>
<evidence type="ECO:0000256" key="2">
    <source>
        <dbReference type="ARBA" id="ARBA00007367"/>
    </source>
</evidence>
<evidence type="ECO:0000256" key="1">
    <source>
        <dbReference type="ARBA" id="ARBA00004141"/>
    </source>
</evidence>
<feature type="transmembrane region" description="Helical" evidence="6">
    <location>
        <begin position="77"/>
        <end position="106"/>
    </location>
</feature>
<dbReference type="InterPro" id="IPR038770">
    <property type="entry name" value="Na+/solute_symporter_sf"/>
</dbReference>